<feature type="domain" description="BTB" evidence="1">
    <location>
        <begin position="58"/>
        <end position="121"/>
    </location>
</feature>
<dbReference type="Gene3D" id="3.30.710.10">
    <property type="entry name" value="Potassium Channel Kv1.1, Chain A"/>
    <property type="match status" value="1"/>
</dbReference>
<name>A0ABQ7J7M0_9APIC</name>
<evidence type="ECO:0000259" key="1">
    <source>
        <dbReference type="PROSITE" id="PS50097"/>
    </source>
</evidence>
<dbReference type="InterPro" id="IPR051481">
    <property type="entry name" value="BTB-POZ/Galectin-3-binding"/>
</dbReference>
<dbReference type="InterPro" id="IPR000210">
    <property type="entry name" value="BTB/POZ_dom"/>
</dbReference>
<proteinExistence type="predicted"/>
<evidence type="ECO:0000313" key="3">
    <source>
        <dbReference type="Proteomes" id="UP000823046"/>
    </source>
</evidence>
<reference evidence="2 3" key="1">
    <citation type="journal article" date="2020" name="bioRxiv">
        <title>Metabolic contributions of an alphaproteobacterial endosymbiont in the apicomplexan Cardiosporidium cionae.</title>
        <authorList>
            <person name="Hunter E.S."/>
            <person name="Paight C.J."/>
            <person name="Lane C.E."/>
        </authorList>
    </citation>
    <scope>NUCLEOTIDE SEQUENCE [LARGE SCALE GENOMIC DNA]</scope>
    <source>
        <strain evidence="2">ESH_2018</strain>
    </source>
</reference>
<dbReference type="PROSITE" id="PS50097">
    <property type="entry name" value="BTB"/>
    <property type="match status" value="1"/>
</dbReference>
<dbReference type="PANTHER" id="PTHR24410">
    <property type="entry name" value="HL07962P-RELATED"/>
    <property type="match status" value="1"/>
</dbReference>
<dbReference type="InterPro" id="IPR011333">
    <property type="entry name" value="SKP1/BTB/POZ_sf"/>
</dbReference>
<comment type="caution">
    <text evidence="2">The sequence shown here is derived from an EMBL/GenBank/DDBJ whole genome shotgun (WGS) entry which is preliminary data.</text>
</comment>
<keyword evidence="3" id="KW-1185">Reference proteome</keyword>
<feature type="non-terminal residue" evidence="2">
    <location>
        <position position="1"/>
    </location>
</feature>
<dbReference type="Proteomes" id="UP000823046">
    <property type="component" value="Unassembled WGS sequence"/>
</dbReference>
<evidence type="ECO:0000313" key="2">
    <source>
        <dbReference type="EMBL" id="KAF8819700.1"/>
    </source>
</evidence>
<dbReference type="EMBL" id="JADAQX010000634">
    <property type="protein sequence ID" value="KAF8819700.1"/>
    <property type="molecule type" value="Genomic_DNA"/>
</dbReference>
<gene>
    <name evidence="2" type="ORF">IE077_004100</name>
</gene>
<dbReference type="PANTHER" id="PTHR24410:SF23">
    <property type="entry name" value="BTB DOMAIN-CONTAINING PROTEIN-RELATED"/>
    <property type="match status" value="1"/>
</dbReference>
<protein>
    <submittedName>
        <fullName evidence="2">BTB/POZ domain-containing protein</fullName>
    </submittedName>
</protein>
<dbReference type="SUPFAM" id="SSF54695">
    <property type="entry name" value="POZ domain"/>
    <property type="match status" value="1"/>
</dbReference>
<sequence>YNHTSMENCPDQMRKSSDFHIDTSFVRKDLVSNFNDVPQTFRQNLQGLLYNPSCNSFTDVTIRTENKELRVHKAILAASSEYFQKLFCSSSKIETIQFHQSKEVVEQLIFCMYGGCINLTLKPELILEILSEARNLRMIATLSRDYSSIITPQLDPLTSIRILANEEIFYHSNLLKRLHEYIVSNFSRILQNTSGIKIMQTISRQRLLPILAKVCLKCSDLEVESILQFILDWSLSVSLCDLLKECKTWEWPKSSQLQLLPLDKAINENEKRIAVKCIGHNFEWHINIDKGTSYVTAARDFRLIYDKVLPRMQCPSESVQQRFPAASFYWGDSADPSFPSVFICFPHNVALRWSTTISPSKGGYRIESDTVMNEIVSVTYRISTYNTDIQLDDALMLRDVTLVENPLASLILYYFSRNFTNTLTREDLLNSLPHVEYRCISSYLLFNDASKSILGK</sequence>
<accession>A0ABQ7J7M0</accession>
<organism evidence="2 3">
    <name type="scientific">Cardiosporidium cionae</name>
    <dbReference type="NCBI Taxonomy" id="476202"/>
    <lineage>
        <taxon>Eukaryota</taxon>
        <taxon>Sar</taxon>
        <taxon>Alveolata</taxon>
        <taxon>Apicomplexa</taxon>
        <taxon>Aconoidasida</taxon>
        <taxon>Nephromycida</taxon>
        <taxon>Cardiosporidium</taxon>
    </lineage>
</organism>
<dbReference type="Pfam" id="PF00651">
    <property type="entry name" value="BTB"/>
    <property type="match status" value="1"/>
</dbReference>
<dbReference type="SMART" id="SM00225">
    <property type="entry name" value="BTB"/>
    <property type="match status" value="1"/>
</dbReference>
<dbReference type="CDD" id="cd18186">
    <property type="entry name" value="BTB_POZ_ZBTB_KLHL-like"/>
    <property type="match status" value="1"/>
</dbReference>